<accession>A0A4P6QA48</accession>
<dbReference type="AlphaFoldDB" id="A0A4P6QA48"/>
<evidence type="ECO:0000256" key="2">
    <source>
        <dbReference type="SAM" id="Phobius"/>
    </source>
</evidence>
<dbReference type="KEGG" id="strr:EKD16_22980"/>
<evidence type="ECO:0000313" key="4">
    <source>
        <dbReference type="Proteomes" id="UP000292235"/>
    </source>
</evidence>
<evidence type="ECO:0000256" key="1">
    <source>
        <dbReference type="SAM" id="MobiDB-lite"/>
    </source>
</evidence>
<dbReference type="EMBL" id="CP036455">
    <property type="protein sequence ID" value="QBI56349.1"/>
    <property type="molecule type" value="Genomic_DNA"/>
</dbReference>
<dbReference type="Proteomes" id="UP000292235">
    <property type="component" value="Chromosome"/>
</dbReference>
<evidence type="ECO:0000313" key="3">
    <source>
        <dbReference type="EMBL" id="QBI56349.1"/>
    </source>
</evidence>
<feature type="transmembrane region" description="Helical" evidence="2">
    <location>
        <begin position="12"/>
        <end position="32"/>
    </location>
</feature>
<proteinExistence type="predicted"/>
<keyword evidence="2" id="KW-1133">Transmembrane helix</keyword>
<protein>
    <submittedName>
        <fullName evidence="3">Uncharacterized protein</fullName>
    </submittedName>
</protein>
<sequence length="202" mass="20380">MRHSLLPQRNAVVVVLIVGVLIGALLALGNALQGGNWGESAGEGGESGSGDASGDYPPFTEALPVGADDYGRAAAVALRHARSYGDFAPGRSAEAYRAHIRDAAALADVPGGVALVPADSAYGRLTDQGVATRGRAEVTGIEYLGARSIELGVAITAVAEDDPSSALDLDRHSLLLVEEEGAWAVASTGRPRGGGTAPPADG</sequence>
<reference evidence="3 4" key="1">
    <citation type="submission" date="2019-02" db="EMBL/GenBank/DDBJ databases">
        <authorList>
            <person name="Khodamoradi S."/>
            <person name="Hahnke R.L."/>
            <person name="Kaempfer P."/>
            <person name="Schumann P."/>
            <person name="Rohde M."/>
            <person name="Steinert M."/>
            <person name="Luzhetskyy A."/>
            <person name="Wink J."/>
            <person name="Ruckert C."/>
        </authorList>
    </citation>
    <scope>NUCLEOTIDE SEQUENCE [LARGE SCALE GENOMIC DNA]</scope>
    <source>
        <strain evidence="3 4">M2</strain>
    </source>
</reference>
<keyword evidence="2" id="KW-0812">Transmembrane</keyword>
<keyword evidence="2" id="KW-0472">Membrane</keyword>
<feature type="region of interest" description="Disordered" evidence="1">
    <location>
        <begin position="39"/>
        <end position="58"/>
    </location>
</feature>
<keyword evidence="4" id="KW-1185">Reference proteome</keyword>
<gene>
    <name evidence="3" type="ORF">EKD16_22980</name>
</gene>
<organism evidence="3 4">
    <name type="scientific">Streptomonospora litoralis</name>
    <dbReference type="NCBI Taxonomy" id="2498135"/>
    <lineage>
        <taxon>Bacteria</taxon>
        <taxon>Bacillati</taxon>
        <taxon>Actinomycetota</taxon>
        <taxon>Actinomycetes</taxon>
        <taxon>Streptosporangiales</taxon>
        <taxon>Nocardiopsidaceae</taxon>
        <taxon>Streptomonospora</taxon>
    </lineage>
</organism>
<feature type="compositionally biased region" description="Gly residues" evidence="1">
    <location>
        <begin position="39"/>
        <end position="48"/>
    </location>
</feature>
<dbReference type="RefSeq" id="WP_131101173.1">
    <property type="nucleotide sequence ID" value="NZ_CP036455.1"/>
</dbReference>
<name>A0A4P6QA48_9ACTN</name>